<evidence type="ECO:0000256" key="1">
    <source>
        <dbReference type="ARBA" id="ARBA00022617"/>
    </source>
</evidence>
<keyword evidence="1" id="KW-0349">Heme</keyword>
<dbReference type="InterPro" id="IPR010644">
    <property type="entry name" value="ChdC/CLD"/>
</dbReference>
<keyword evidence="2" id="KW-0479">Metal-binding</keyword>
<dbReference type="Proteomes" id="UP000189940">
    <property type="component" value="Unassembled WGS sequence"/>
</dbReference>
<name>A0A1V4HW31_NITVU</name>
<evidence type="ECO:0000313" key="5">
    <source>
        <dbReference type="Proteomes" id="UP000189940"/>
    </source>
</evidence>
<protein>
    <submittedName>
        <fullName evidence="4">Chlorite dismutase</fullName>
    </submittedName>
</protein>
<dbReference type="OrthoDB" id="9782564at2"/>
<reference evidence="4 5" key="1">
    <citation type="submission" date="2017-02" db="EMBL/GenBank/DDBJ databases">
        <title>Genome sequence of the nitrite-oxidizing bacterium Nitrobacter vulgaris strain Ab1.</title>
        <authorList>
            <person name="Mellbye B.L."/>
            <person name="Davis E.W."/>
            <person name="Spieck E."/>
            <person name="Chang J.H."/>
            <person name="Bottomley P.J."/>
            <person name="Sayavedra-Soto L.A."/>
        </authorList>
    </citation>
    <scope>NUCLEOTIDE SEQUENCE [LARGE SCALE GENOMIC DNA]</scope>
    <source>
        <strain evidence="4 5">Ab1</strain>
    </source>
</reference>
<sequence>MTFTVFTAGNTGAWNILSIAPVTGESLGPASHLEIAPSASLGGASPAPWQFRGFTSHVRYVERAEKTALTSVQAGLGRAEATRAALIPIRKSAAWWDLTQEERRKIFEDKSHHIAASLKYLPAIARQLYHCRDLGEPFDFLTWFEYAPEHATMFEDLVGVLRATDEWTYVEREVDIRLTRAI</sequence>
<organism evidence="4 5">
    <name type="scientific">Nitrobacter vulgaris</name>
    <dbReference type="NCBI Taxonomy" id="29421"/>
    <lineage>
        <taxon>Bacteria</taxon>
        <taxon>Pseudomonadati</taxon>
        <taxon>Pseudomonadota</taxon>
        <taxon>Alphaproteobacteria</taxon>
        <taxon>Hyphomicrobiales</taxon>
        <taxon>Nitrobacteraceae</taxon>
        <taxon>Nitrobacter</taxon>
    </lineage>
</organism>
<dbReference type="SUPFAM" id="SSF54909">
    <property type="entry name" value="Dimeric alpha+beta barrel"/>
    <property type="match status" value="1"/>
</dbReference>
<accession>A0A1V4HW31</accession>
<evidence type="ECO:0000256" key="2">
    <source>
        <dbReference type="ARBA" id="ARBA00022723"/>
    </source>
</evidence>
<gene>
    <name evidence="4" type="ORF">B2M20_13145</name>
</gene>
<dbReference type="GO" id="GO:0046872">
    <property type="term" value="F:metal ion binding"/>
    <property type="evidence" value="ECO:0007669"/>
    <property type="project" value="UniProtKB-KW"/>
</dbReference>
<dbReference type="InterPro" id="IPR011008">
    <property type="entry name" value="Dimeric_a/b-barrel"/>
</dbReference>
<dbReference type="RefSeq" id="WP_079447490.1">
    <property type="nucleotide sequence ID" value="NZ_MWPQ01000049.1"/>
</dbReference>
<keyword evidence="3" id="KW-0408">Iron</keyword>
<evidence type="ECO:0000313" key="4">
    <source>
        <dbReference type="EMBL" id="OPH82123.1"/>
    </source>
</evidence>
<proteinExistence type="predicted"/>
<dbReference type="Pfam" id="PF06778">
    <property type="entry name" value="Chlor_dismutase"/>
    <property type="match status" value="1"/>
</dbReference>
<keyword evidence="5" id="KW-1185">Reference proteome</keyword>
<evidence type="ECO:0000256" key="3">
    <source>
        <dbReference type="ARBA" id="ARBA00023004"/>
    </source>
</evidence>
<dbReference type="GO" id="GO:0020037">
    <property type="term" value="F:heme binding"/>
    <property type="evidence" value="ECO:0007669"/>
    <property type="project" value="InterPro"/>
</dbReference>
<dbReference type="STRING" id="29421.B2M20_13145"/>
<dbReference type="GO" id="GO:0016491">
    <property type="term" value="F:oxidoreductase activity"/>
    <property type="evidence" value="ECO:0007669"/>
    <property type="project" value="InterPro"/>
</dbReference>
<dbReference type="Gene3D" id="3.30.70.3420">
    <property type="match status" value="1"/>
</dbReference>
<comment type="caution">
    <text evidence="4">The sequence shown here is derived from an EMBL/GenBank/DDBJ whole genome shotgun (WGS) entry which is preliminary data.</text>
</comment>
<dbReference type="EMBL" id="MWPQ01000049">
    <property type="protein sequence ID" value="OPH82123.1"/>
    <property type="molecule type" value="Genomic_DNA"/>
</dbReference>
<dbReference type="AlphaFoldDB" id="A0A1V4HW31"/>